<gene>
    <name evidence="1" type="ORF">METZ01_LOCUS198667</name>
</gene>
<reference evidence="1" key="1">
    <citation type="submission" date="2018-05" db="EMBL/GenBank/DDBJ databases">
        <authorList>
            <person name="Lanie J.A."/>
            <person name="Ng W.-L."/>
            <person name="Kazmierczak K.M."/>
            <person name="Andrzejewski T.M."/>
            <person name="Davidsen T.M."/>
            <person name="Wayne K.J."/>
            <person name="Tettelin H."/>
            <person name="Glass J.I."/>
            <person name="Rusch D."/>
            <person name="Podicherti R."/>
            <person name="Tsui H.-C.T."/>
            <person name="Winkler M.E."/>
        </authorList>
    </citation>
    <scope>NUCLEOTIDE SEQUENCE</scope>
</reference>
<evidence type="ECO:0008006" key="2">
    <source>
        <dbReference type="Google" id="ProtNLM"/>
    </source>
</evidence>
<dbReference type="InterPro" id="IPR007435">
    <property type="entry name" value="DUF484"/>
</dbReference>
<dbReference type="InterPro" id="IPR029016">
    <property type="entry name" value="GAF-like_dom_sf"/>
</dbReference>
<proteinExistence type="predicted"/>
<organism evidence="1">
    <name type="scientific">marine metagenome</name>
    <dbReference type="NCBI Taxonomy" id="408172"/>
    <lineage>
        <taxon>unclassified sequences</taxon>
        <taxon>metagenomes</taxon>
        <taxon>ecological metagenomes</taxon>
    </lineage>
</organism>
<name>A0A382E754_9ZZZZ</name>
<dbReference type="AlphaFoldDB" id="A0A382E754"/>
<evidence type="ECO:0000313" key="1">
    <source>
        <dbReference type="EMBL" id="SVB45813.1"/>
    </source>
</evidence>
<accession>A0A382E754</accession>
<dbReference type="EMBL" id="UINC01042755">
    <property type="protein sequence ID" value="SVB45813.1"/>
    <property type="molecule type" value="Genomic_DNA"/>
</dbReference>
<sequence>MPPKNVKDSAEELVIKFLKKNTNFFINYPEVLKELNFPDKTPASEKIIDLSAYRSKKISRDNAQLIRQMSEILKAGKSHMISQKRVLRTSLRILNTKSLSKLIDVIVNDLGTLLACDMVNCFFTGNTIQHKYISQIDNKIATSYFRDKPQTYLNQNPKGIPLFFPNQSKIIKSYILLKIVYDSDRFIVAMGSKNINKFTKDQQVDLIEYLIQVIQIKLTQMD</sequence>
<dbReference type="Pfam" id="PF04340">
    <property type="entry name" value="DUF484"/>
    <property type="match status" value="1"/>
</dbReference>
<protein>
    <recommendedName>
        <fullName evidence="2">DUF484 family protein</fullName>
    </recommendedName>
</protein>
<dbReference type="Gene3D" id="3.30.450.40">
    <property type="match status" value="1"/>
</dbReference>